<evidence type="ECO:0000259" key="4">
    <source>
        <dbReference type="Pfam" id="PF13460"/>
    </source>
</evidence>
<dbReference type="OMA" id="AERHWIS"/>
<keyword evidence="1" id="KW-0560">Oxidoreductase</keyword>
<dbReference type="RefSeq" id="XP_001796086.1">
    <property type="nucleotide sequence ID" value="XM_001796034.1"/>
</dbReference>
<feature type="domain" description="NAD(P)-binding" evidence="4">
    <location>
        <begin position="37"/>
        <end position="239"/>
    </location>
</feature>
<comment type="similarity">
    <text evidence="3">Belongs to the avfA family.</text>
</comment>
<dbReference type="SUPFAM" id="SSF51735">
    <property type="entry name" value="NAD(P)-binding Rossmann-fold domains"/>
    <property type="match status" value="1"/>
</dbReference>
<evidence type="ECO:0000313" key="6">
    <source>
        <dbReference type="Proteomes" id="UP000001055"/>
    </source>
</evidence>
<evidence type="ECO:0000256" key="3">
    <source>
        <dbReference type="ARBA" id="ARBA00038376"/>
    </source>
</evidence>
<dbReference type="HOGENOM" id="CLU_090039_1_0_1"/>
<dbReference type="InterPro" id="IPR016040">
    <property type="entry name" value="NAD(P)-bd_dom"/>
</dbReference>
<dbReference type="AlphaFoldDB" id="Q0URC5"/>
<dbReference type="KEGG" id="pno:SNOG_05689"/>
<dbReference type="InterPro" id="IPR036291">
    <property type="entry name" value="NAD(P)-bd_dom_sf"/>
</dbReference>
<dbReference type="Gene3D" id="3.40.50.720">
    <property type="entry name" value="NAD(P)-binding Rossmann-like Domain"/>
    <property type="match status" value="1"/>
</dbReference>
<dbReference type="PANTHER" id="PTHR15020">
    <property type="entry name" value="FLAVIN REDUCTASE-RELATED"/>
    <property type="match status" value="1"/>
</dbReference>
<dbReference type="InParanoid" id="Q0URC5"/>
<dbReference type="GeneID" id="5972963"/>
<dbReference type="EMBL" id="CH445332">
    <property type="protein sequence ID" value="EAT86753.1"/>
    <property type="molecule type" value="Genomic_DNA"/>
</dbReference>
<dbReference type="Pfam" id="PF13460">
    <property type="entry name" value="NAD_binding_10"/>
    <property type="match status" value="1"/>
</dbReference>
<dbReference type="VEuPathDB" id="FungiDB:JI435_056890"/>
<evidence type="ECO:0000256" key="1">
    <source>
        <dbReference type="ARBA" id="ARBA00023002"/>
    </source>
</evidence>
<evidence type="ECO:0000313" key="5">
    <source>
        <dbReference type="EMBL" id="EAT86753.1"/>
    </source>
</evidence>
<name>Q0URC5_PHANO</name>
<dbReference type="FunFam" id="3.40.50.720:FF:000680">
    <property type="entry name" value="AflX/ ordB/ monooxygenase/ oxidase"/>
    <property type="match status" value="1"/>
</dbReference>
<reference evidence="6" key="1">
    <citation type="journal article" date="2007" name="Plant Cell">
        <title>Dothideomycete-plant interactions illuminated by genome sequencing and EST analysis of the wheat pathogen Stagonospora nodorum.</title>
        <authorList>
            <person name="Hane J.K."/>
            <person name="Lowe R.G."/>
            <person name="Solomon P.S."/>
            <person name="Tan K.C."/>
            <person name="Schoch C.L."/>
            <person name="Spatafora J.W."/>
            <person name="Crous P.W."/>
            <person name="Kodira C."/>
            <person name="Birren B.W."/>
            <person name="Galagan J.E."/>
            <person name="Torriani S.F."/>
            <person name="McDonald B.A."/>
            <person name="Oliver R.P."/>
        </authorList>
    </citation>
    <scope>NUCLEOTIDE SEQUENCE [LARGE SCALE GENOMIC DNA]</scope>
    <source>
        <strain evidence="6">SN15 / ATCC MYA-4574 / FGSC 10173</strain>
    </source>
</reference>
<gene>
    <name evidence="5" type="ORF">SNOG_05689</name>
</gene>
<evidence type="ECO:0000256" key="2">
    <source>
        <dbReference type="ARBA" id="ARBA00023033"/>
    </source>
</evidence>
<organism evidence="5 6">
    <name type="scientific">Phaeosphaeria nodorum (strain SN15 / ATCC MYA-4574 / FGSC 10173)</name>
    <name type="common">Glume blotch fungus</name>
    <name type="synonym">Parastagonospora nodorum</name>
    <dbReference type="NCBI Taxonomy" id="321614"/>
    <lineage>
        <taxon>Eukaryota</taxon>
        <taxon>Fungi</taxon>
        <taxon>Dikarya</taxon>
        <taxon>Ascomycota</taxon>
        <taxon>Pezizomycotina</taxon>
        <taxon>Dothideomycetes</taxon>
        <taxon>Pleosporomycetidae</taxon>
        <taxon>Pleosporales</taxon>
        <taxon>Pleosporineae</taxon>
        <taxon>Phaeosphaeriaceae</taxon>
        <taxon>Parastagonospora</taxon>
    </lineage>
</organism>
<dbReference type="GO" id="GO:0004497">
    <property type="term" value="F:monooxygenase activity"/>
    <property type="evidence" value="ECO:0007669"/>
    <property type="project" value="UniProtKB-KW"/>
</dbReference>
<accession>Q0URC5</accession>
<dbReference type="STRING" id="321614.Q0URC5"/>
<dbReference type="eggNOG" id="ENOG502SJWN">
    <property type="taxonomic scope" value="Eukaryota"/>
</dbReference>
<keyword evidence="2" id="KW-0503">Monooxygenase</keyword>
<sequence>MIDDIIEFLRILAFRGSREITLTSRNEHKMPAYAILGATGSTGSSILKLLSASPKAHIKLLVRSKSKLYKLFPAAIDNPNIEIFESSISDISTLTKCLSGTKAVFLTVAATNNVPGCCISIDTAKAVVQALKILREDDQHFKPPRLIVLSSASVDDKFWDTIPSFVHNWLYTALSNLYDDLKEAEKYLRGQQDWLNATFIMPGGIVHDVQRGHELSTTSQQTFVSFLDVAGAMIEVADSEGDRWDWRNVSLVLKGGQTAKFEWRAPVLLSKGLVLHYAPWMYAYLP</sequence>
<protein>
    <recommendedName>
        <fullName evidence="4">NAD(P)-binding domain-containing protein</fullName>
    </recommendedName>
</protein>
<dbReference type="PANTHER" id="PTHR15020:SF50">
    <property type="entry name" value="UPF0659 PROTEIN YMR090W"/>
    <property type="match status" value="1"/>
</dbReference>
<proteinExistence type="inferred from homology"/>
<dbReference type="Proteomes" id="UP000001055">
    <property type="component" value="Unassembled WGS sequence"/>
</dbReference>